<evidence type="ECO:0000313" key="3">
    <source>
        <dbReference type="EMBL" id="AIF85450.1"/>
    </source>
</evidence>
<organism evidence="3 4">
    <name type="scientific">Candidatus Nitrososphaera evergladensis SR1</name>
    <dbReference type="NCBI Taxonomy" id="1459636"/>
    <lineage>
        <taxon>Archaea</taxon>
        <taxon>Nitrososphaerota</taxon>
        <taxon>Nitrososphaeria</taxon>
        <taxon>Nitrososphaerales</taxon>
        <taxon>Nitrososphaeraceae</taxon>
        <taxon>Nitrososphaera</taxon>
    </lineage>
</organism>
<dbReference type="InterPro" id="IPR011042">
    <property type="entry name" value="6-blade_b-propeller_TolB-like"/>
</dbReference>
<reference evidence="3 4" key="1">
    <citation type="journal article" date="2014" name="PLoS ONE">
        <title>Genome Sequence of Candidatus Nitrososphaera evergladensis from Group I.1b Enriched from Everglades Soil Reveals Novel Genomic Features of the Ammonia-Oxidizing Archaea.</title>
        <authorList>
            <person name="Zhalnina K.V."/>
            <person name="Dias R."/>
            <person name="Leonard M.T."/>
            <person name="Dorr de Quadros P."/>
            <person name="Camargo F.A."/>
            <person name="Drew J.C."/>
            <person name="Farmerie W.G."/>
            <person name="Daroub S.H."/>
            <person name="Triplett E.W."/>
        </authorList>
    </citation>
    <scope>NUCLEOTIDE SEQUENCE [LARGE SCALE GENOMIC DNA]</scope>
    <source>
        <strain evidence="3 4">SR1</strain>
    </source>
</reference>
<dbReference type="PANTHER" id="PTHR36842">
    <property type="entry name" value="PROTEIN TOLB HOMOLOG"/>
    <property type="match status" value="1"/>
</dbReference>
<dbReference type="STRING" id="1459636.NTE_03422"/>
<dbReference type="Pfam" id="PF07676">
    <property type="entry name" value="PD40"/>
    <property type="match status" value="2"/>
</dbReference>
<keyword evidence="4" id="KW-1185">Reference proteome</keyword>
<accession>A0A075MW21</accession>
<feature type="transmembrane region" description="Helical" evidence="2">
    <location>
        <begin position="365"/>
        <end position="389"/>
    </location>
</feature>
<keyword evidence="2" id="KW-0472">Membrane</keyword>
<keyword evidence="2" id="KW-1133">Transmembrane helix</keyword>
<comment type="similarity">
    <text evidence="1">Belongs to the TolB family.</text>
</comment>
<name>A0A075MW21_9ARCH</name>
<dbReference type="KEGG" id="nev:NTE_03422"/>
<evidence type="ECO:0000313" key="4">
    <source>
        <dbReference type="Proteomes" id="UP000028194"/>
    </source>
</evidence>
<dbReference type="Gene3D" id="2.120.10.30">
    <property type="entry name" value="TolB, C-terminal domain"/>
    <property type="match status" value="2"/>
</dbReference>
<keyword evidence="2" id="KW-0812">Transmembrane</keyword>
<dbReference type="HOGENOM" id="CLU_693731_0_0_2"/>
<gene>
    <name evidence="3" type="ORF">NTE_03422</name>
</gene>
<dbReference type="InterPro" id="IPR011659">
    <property type="entry name" value="WD40"/>
</dbReference>
<proteinExistence type="inferred from homology"/>
<dbReference type="AlphaFoldDB" id="A0A075MW21"/>
<evidence type="ECO:0000256" key="1">
    <source>
        <dbReference type="ARBA" id="ARBA00009820"/>
    </source>
</evidence>
<dbReference type="Proteomes" id="UP000028194">
    <property type="component" value="Chromosome"/>
</dbReference>
<protein>
    <submittedName>
        <fullName evidence="3">WD40-like beta propeller repeat protein</fullName>
    </submittedName>
</protein>
<dbReference type="SUPFAM" id="SSF82171">
    <property type="entry name" value="DPP6 N-terminal domain-like"/>
    <property type="match status" value="1"/>
</dbReference>
<sequence length="397" mass="42386">MQNMRWTQVVLALSIMILLIVISLPDIKVIQAAETSNGNASATSKDLHDSSKLTKVTTFEISNTTQAATVLDISPDSKTIIFASNSGDAAKKSSLWAITLSNSSSNESAYGNPRLIELSLTTSFSNMFNPRISPDGSEILFVATYASSISDETKQGLFEYNLEKNTLAEVSLNIPTVRSADWVPNGTILYSGGNASSNSDTIWISSKNGTNSKQVYNSPEPVGDIDVSSDGTKVAFITSSQENVYASFLKVLDIKTGKTRILGNSTNNNENLPAAYHDPRWSPNNEFIVTTYSPKTLPASEIRLISIDGTINTPVYSNSSFNAVGAAITGGDGKSVIFGLAANNKDLQGESGIYMLQIDSAMPDFATGAALMAVVVMLGTSIFLGKAFITKYTGKQV</sequence>
<evidence type="ECO:0000256" key="2">
    <source>
        <dbReference type="SAM" id="Phobius"/>
    </source>
</evidence>
<dbReference type="EMBL" id="CP007174">
    <property type="protein sequence ID" value="AIF85450.1"/>
    <property type="molecule type" value="Genomic_DNA"/>
</dbReference>